<dbReference type="EMBL" id="JBEPTF010000001">
    <property type="protein sequence ID" value="MET4683269.1"/>
    <property type="molecule type" value="Genomic_DNA"/>
</dbReference>
<evidence type="ECO:0000313" key="1">
    <source>
        <dbReference type="EMBL" id="MET4683269.1"/>
    </source>
</evidence>
<dbReference type="RefSeq" id="WP_354088196.1">
    <property type="nucleotide sequence ID" value="NZ_JBEPTF010000001.1"/>
</dbReference>
<proteinExistence type="predicted"/>
<dbReference type="Proteomes" id="UP001549313">
    <property type="component" value="Unassembled WGS sequence"/>
</dbReference>
<evidence type="ECO:0000313" key="2">
    <source>
        <dbReference type="Proteomes" id="UP001549313"/>
    </source>
</evidence>
<name>A0ABV2R9L0_9CAUL</name>
<comment type="caution">
    <text evidence="1">The sequence shown here is derived from an EMBL/GenBank/DDBJ whole genome shotgun (WGS) entry which is preliminary data.</text>
</comment>
<reference evidence="1 2" key="1">
    <citation type="submission" date="2024-06" db="EMBL/GenBank/DDBJ databases">
        <title>Sorghum-associated microbial communities from plants grown in Nebraska, USA.</title>
        <authorList>
            <person name="Schachtman D."/>
        </authorList>
    </citation>
    <scope>NUCLEOTIDE SEQUENCE [LARGE SCALE GENOMIC DNA]</scope>
    <source>
        <strain evidence="1 2">2814</strain>
    </source>
</reference>
<sequence>MMTINEADTGTLAVSDDPRIEAVTEKADVDGGNLSDGDKAAFIGALQVSKGGFWTDEGPGAVVWRVQDRFLFGDAVQYTGGRFGAGAGLGTDWLTTRGANYFAKNAQVMGLTTNRIGALYGSWTPPGVAANINMGFGAVTLNEGAGASFGRAGYFEALHYAEGGASAGIEVQGGNFTTVRPTPSAYGVGKGYHGLYLAVQGGVGYVVGNANTPIPVPTQPSGTAIDVAGGEEGLAVQRWVTGLTFRNGGLYRGVDGLTGTAKAVSMAIGHELVWEVNATQRGATIRSDVTGGTAAATGLIFTDSVSTFVGSAEVPVFRARHTPNGVNYMVVQNATTGSGPLLSFIGSDADVHGVVQTKGAGILSFRTQGGASEGLRVAGPTTAAATNYISATAVVSGGNPYLIAAGTDANAGIDIRAKGGGANRLISGDGTSKVAVNNTGLGFFATAPAAKPVVTGSRGGNAALASLLAGLAALGLITDSTTA</sequence>
<accession>A0ABV2R9L0</accession>
<keyword evidence="2" id="KW-1185">Reference proteome</keyword>
<protein>
    <submittedName>
        <fullName evidence="1">Uncharacterized protein</fullName>
    </submittedName>
</protein>
<gene>
    <name evidence="1" type="ORF">ABIE19_001178</name>
</gene>
<organism evidence="1 2">
    <name type="scientific">Brevundimonas faecalis</name>
    <dbReference type="NCBI Taxonomy" id="947378"/>
    <lineage>
        <taxon>Bacteria</taxon>
        <taxon>Pseudomonadati</taxon>
        <taxon>Pseudomonadota</taxon>
        <taxon>Alphaproteobacteria</taxon>
        <taxon>Caulobacterales</taxon>
        <taxon>Caulobacteraceae</taxon>
        <taxon>Brevundimonas</taxon>
    </lineage>
</organism>